<dbReference type="Pfam" id="PF00873">
    <property type="entry name" value="ACR_tran"/>
    <property type="match status" value="1"/>
</dbReference>
<dbReference type="SUPFAM" id="SSF82714">
    <property type="entry name" value="Multidrug efflux transporter AcrB TolC docking domain, DN and DC subdomains"/>
    <property type="match status" value="2"/>
</dbReference>
<dbReference type="Gene3D" id="3.30.70.1440">
    <property type="entry name" value="Multidrug efflux transporter AcrB pore domain"/>
    <property type="match status" value="1"/>
</dbReference>
<proteinExistence type="predicted"/>
<evidence type="ECO:0000256" key="1">
    <source>
        <dbReference type="SAM" id="Phobius"/>
    </source>
</evidence>
<name>A0AA48HJR0_9ALTE</name>
<gene>
    <name evidence="2" type="ORF">MACH26_03730</name>
</gene>
<feature type="transmembrane region" description="Helical" evidence="1">
    <location>
        <begin position="919"/>
        <end position="939"/>
    </location>
</feature>
<dbReference type="RefSeq" id="WP_338290709.1">
    <property type="nucleotide sequence ID" value="NZ_AP027272.1"/>
</dbReference>
<dbReference type="Gene3D" id="3.30.70.1320">
    <property type="entry name" value="Multidrug efflux transporter AcrB pore domain like"/>
    <property type="match status" value="1"/>
</dbReference>
<reference evidence="2" key="1">
    <citation type="submission" date="2023-01" db="EMBL/GenBank/DDBJ databases">
        <title>Complete genome sequence of Planctobacterium marinum strain Dej080120_11.</title>
        <authorList>
            <person name="Ueki S."/>
            <person name="Maruyama F."/>
        </authorList>
    </citation>
    <scope>NUCLEOTIDE SEQUENCE</scope>
    <source>
        <strain evidence="2">Dej080120_11</strain>
    </source>
</reference>
<dbReference type="Gene3D" id="1.20.1640.10">
    <property type="entry name" value="Multidrug efflux transporter AcrB transmembrane domain"/>
    <property type="match status" value="2"/>
</dbReference>
<feature type="transmembrane region" description="Helical" evidence="1">
    <location>
        <begin position="889"/>
        <end position="907"/>
    </location>
</feature>
<keyword evidence="1" id="KW-0472">Membrane</keyword>
<sequence>MIRFFAAHPTAANLMMLLLLVLGLITVPELKRETFPLINKYTLDINVVYPGATPADVEQNICLPIERAFDGISFVDEKICQSRQNMAIFSIKMQENGNFEQFKDDVKTALDGITEFPSEVESPVITEQGREQDVITIALTAEVSKPELKQMAEMVKQKLLRNPQIPLIDIEGFSTRQIRIQVSQQALREYGLSIQSLAQIIAKQNFDLPLGTIETQWQDVQLRFNNESIEPEHLRQLVVLSGANGNELKLGQIATIVETFEFAEQHNEYQGQTAALLKVRKNSLDDSLDVLAAVETELAKIKQTLPENVNLALTQDATSIIKDRIQLLGTNAWQGLLLVFAVMWLFFTWRYAFWVVMGLPVSFLASAFVLAWFGITINMISMVALLLALGILMDDAIVIAESIGTQMRLGKKPLQAAIEGTQIVARGVLSSFLTTLSIFIGLVYIEGDLGQILKVIPIVLIAVISVSLIEAFFILPRHLYHSLSHEKKQAPNQFRQTFDRYFEQLRNRVYLLSEKLIQFRYAFIGGVVAVLLLSISIPASGILKFSAFPNVEGDIIQARVMMAAGTPLSETETVTNRIIAAANAAAEQLQVNERETLIKAVSVAYSHNADAMETGPHLATLTFDLLTAEQRNTRLQDFIELWREELGEVANAHAISFKEPAIGPSGRAIEIRLSGDNYETLSAASHELQTWLQGYAGVNNLLDDLRPGKPEFSIQLKEGAYALGIDSQAIATQLRAAFQGEVALKTNVNNDELDIVVLLEKDSRNSFDDLDNFVIIHPKSQRVIPLSSVADVKPSRGYSRTSRVNNQRTVTVYGDINPLLNNTSKVIKHLQSHFLAQFVEKYPGVDISLQGEVKNSAITQDSMTRAFILGLFGVFILLSFQFRSYVEPLIVMVAIPMALVGVIWGHMIMNIDLTMPSMLGFVSLAGIVVNDSILLVEFVKRHVKAGLSVHDAAAKATYDRFRAVLLTSITTIAGMTPLMFETSLQAQVLIPLAVSIVFGIAVSTLMILLVIPCLYSILEDFGVANATPSDAS</sequence>
<dbReference type="GO" id="GO:0042910">
    <property type="term" value="F:xenobiotic transmembrane transporter activity"/>
    <property type="evidence" value="ECO:0007669"/>
    <property type="project" value="TreeGrafter"/>
</dbReference>
<evidence type="ECO:0000313" key="3">
    <source>
        <dbReference type="Proteomes" id="UP001333710"/>
    </source>
</evidence>
<organism evidence="2 3">
    <name type="scientific">Planctobacterium marinum</name>
    <dbReference type="NCBI Taxonomy" id="1631968"/>
    <lineage>
        <taxon>Bacteria</taxon>
        <taxon>Pseudomonadati</taxon>
        <taxon>Pseudomonadota</taxon>
        <taxon>Gammaproteobacteria</taxon>
        <taxon>Alteromonadales</taxon>
        <taxon>Alteromonadaceae</taxon>
        <taxon>Planctobacterium</taxon>
    </lineage>
</organism>
<feature type="transmembrane region" description="Helical" evidence="1">
    <location>
        <begin position="986"/>
        <end position="1011"/>
    </location>
</feature>
<feature type="transmembrane region" description="Helical" evidence="1">
    <location>
        <begin position="353"/>
        <end position="373"/>
    </location>
</feature>
<keyword evidence="1" id="KW-1133">Transmembrane helix</keyword>
<dbReference type="InterPro" id="IPR027463">
    <property type="entry name" value="AcrB_DN_DC_subdom"/>
</dbReference>
<dbReference type="SUPFAM" id="SSF82693">
    <property type="entry name" value="Multidrug efflux transporter AcrB pore domain, PN1, PN2, PC1 and PC2 subdomains"/>
    <property type="match status" value="2"/>
</dbReference>
<dbReference type="Gene3D" id="3.30.70.1430">
    <property type="entry name" value="Multidrug efflux transporter AcrB pore domain"/>
    <property type="match status" value="2"/>
</dbReference>
<dbReference type="EMBL" id="AP027272">
    <property type="protein sequence ID" value="BDX04852.1"/>
    <property type="molecule type" value="Genomic_DNA"/>
</dbReference>
<dbReference type="Proteomes" id="UP001333710">
    <property type="component" value="Chromosome"/>
</dbReference>
<accession>A0AA48HJR0</accession>
<feature type="transmembrane region" description="Helical" evidence="1">
    <location>
        <begin position="521"/>
        <end position="543"/>
    </location>
</feature>
<feature type="transmembrane region" description="Helical" evidence="1">
    <location>
        <begin position="423"/>
        <end position="445"/>
    </location>
</feature>
<dbReference type="SUPFAM" id="SSF82866">
    <property type="entry name" value="Multidrug efflux transporter AcrB transmembrane domain"/>
    <property type="match status" value="2"/>
</dbReference>
<evidence type="ECO:0000313" key="2">
    <source>
        <dbReference type="EMBL" id="BDX04852.1"/>
    </source>
</evidence>
<dbReference type="KEGG" id="pmaw:MACH26_03730"/>
<dbReference type="PANTHER" id="PTHR32063">
    <property type="match status" value="1"/>
</dbReference>
<feature type="transmembrane region" description="Helical" evidence="1">
    <location>
        <begin position="451"/>
        <end position="475"/>
    </location>
</feature>
<keyword evidence="3" id="KW-1185">Reference proteome</keyword>
<dbReference type="PANTHER" id="PTHR32063:SF33">
    <property type="entry name" value="RND SUPERFAMILY EFFLUX PUMP PERMEASE COMPONENT"/>
    <property type="match status" value="1"/>
</dbReference>
<protein>
    <submittedName>
        <fullName evidence="2">Acriflavin resistance protein</fullName>
    </submittedName>
</protein>
<keyword evidence="1" id="KW-0812">Transmembrane</keyword>
<feature type="transmembrane region" description="Helical" evidence="1">
    <location>
        <begin position="379"/>
        <end position="403"/>
    </location>
</feature>
<dbReference type="Gene3D" id="3.30.2090.10">
    <property type="entry name" value="Multidrug efflux transporter AcrB TolC docking domain, DN and DC subdomains"/>
    <property type="match status" value="2"/>
</dbReference>
<feature type="transmembrane region" description="Helical" evidence="1">
    <location>
        <begin position="325"/>
        <end position="346"/>
    </location>
</feature>
<feature type="transmembrane region" description="Helical" evidence="1">
    <location>
        <begin position="863"/>
        <end position="882"/>
    </location>
</feature>
<dbReference type="PRINTS" id="PR00702">
    <property type="entry name" value="ACRIFLAVINRP"/>
</dbReference>
<dbReference type="GO" id="GO:0005886">
    <property type="term" value="C:plasma membrane"/>
    <property type="evidence" value="ECO:0007669"/>
    <property type="project" value="TreeGrafter"/>
</dbReference>
<dbReference type="AlphaFoldDB" id="A0AA48HJR0"/>
<dbReference type="InterPro" id="IPR001036">
    <property type="entry name" value="Acrflvin-R"/>
</dbReference>
<feature type="transmembrane region" description="Helical" evidence="1">
    <location>
        <begin position="960"/>
        <end position="980"/>
    </location>
</feature>